<reference evidence="2" key="1">
    <citation type="submission" date="2024-01" db="EMBL/GenBank/DDBJ databases">
        <authorList>
            <person name="Webb A."/>
        </authorList>
    </citation>
    <scope>NUCLEOTIDE SEQUENCE</scope>
    <source>
        <strain evidence="2">Pm1</strain>
    </source>
</reference>
<name>A0AAV1VE66_9STRA</name>
<gene>
    <name evidence="2" type="ORF">PM001_LOCUS28919</name>
</gene>
<proteinExistence type="predicted"/>
<dbReference type="InterPro" id="IPR002110">
    <property type="entry name" value="Ankyrin_rpt"/>
</dbReference>
<feature type="repeat" description="ANK" evidence="1">
    <location>
        <begin position="159"/>
        <end position="185"/>
    </location>
</feature>
<dbReference type="Proteomes" id="UP001162060">
    <property type="component" value="Unassembled WGS sequence"/>
</dbReference>
<dbReference type="EMBL" id="CAKLBY020000304">
    <property type="protein sequence ID" value="CAK7943769.1"/>
    <property type="molecule type" value="Genomic_DNA"/>
</dbReference>
<organism evidence="2 3">
    <name type="scientific">Peronospora matthiolae</name>
    <dbReference type="NCBI Taxonomy" id="2874970"/>
    <lineage>
        <taxon>Eukaryota</taxon>
        <taxon>Sar</taxon>
        <taxon>Stramenopiles</taxon>
        <taxon>Oomycota</taxon>
        <taxon>Peronosporomycetes</taxon>
        <taxon>Peronosporales</taxon>
        <taxon>Peronosporaceae</taxon>
        <taxon>Peronospora</taxon>
    </lineage>
</organism>
<dbReference type="Pfam" id="PF13606">
    <property type="entry name" value="Ank_3"/>
    <property type="match status" value="1"/>
</dbReference>
<comment type="caution">
    <text evidence="2">The sequence shown here is derived from an EMBL/GenBank/DDBJ whole genome shotgun (WGS) entry which is preliminary data.</text>
</comment>
<dbReference type="Gene3D" id="1.25.40.20">
    <property type="entry name" value="Ankyrin repeat-containing domain"/>
    <property type="match status" value="1"/>
</dbReference>
<dbReference type="InterPro" id="IPR036770">
    <property type="entry name" value="Ankyrin_rpt-contain_sf"/>
</dbReference>
<sequence length="205" mass="22481">MLPLERRGPCPIHGKVEVARSRAVIGCLPPSISANQNAQLCVHFVHPDDWLAANVRIELLDQNGGGIDTTKTLREEKKQGAFEFQQQKKIVGGLLSIAKSVKCNCGHFVAIFLIQSSHSDPNFFAVVGDLEMLEKTVKSLQVIGVTDVKEALVDFKGAHKRTALHFAAAKGRRQVINYILERAPDCVEAVEEEGATPLLYAVKEN</sequence>
<dbReference type="PROSITE" id="PS50297">
    <property type="entry name" value="ANK_REP_REGION"/>
    <property type="match status" value="1"/>
</dbReference>
<evidence type="ECO:0000313" key="3">
    <source>
        <dbReference type="Proteomes" id="UP001162060"/>
    </source>
</evidence>
<dbReference type="PROSITE" id="PS50088">
    <property type="entry name" value="ANK_REPEAT"/>
    <property type="match status" value="1"/>
</dbReference>
<protein>
    <submittedName>
        <fullName evidence="2">Uncharacterized protein</fullName>
    </submittedName>
</protein>
<accession>A0AAV1VE66</accession>
<evidence type="ECO:0000313" key="2">
    <source>
        <dbReference type="EMBL" id="CAK7943769.1"/>
    </source>
</evidence>
<dbReference type="SUPFAM" id="SSF48403">
    <property type="entry name" value="Ankyrin repeat"/>
    <property type="match status" value="1"/>
</dbReference>
<evidence type="ECO:0000256" key="1">
    <source>
        <dbReference type="PROSITE-ProRule" id="PRU00023"/>
    </source>
</evidence>
<keyword evidence="1" id="KW-0040">ANK repeat</keyword>
<dbReference type="AlphaFoldDB" id="A0AAV1VE66"/>